<dbReference type="InterPro" id="IPR042185">
    <property type="entry name" value="Serpin_sf_2"/>
</dbReference>
<dbReference type="SMART" id="SM00093">
    <property type="entry name" value="SERPIN"/>
    <property type="match status" value="1"/>
</dbReference>
<dbReference type="EMBL" id="JWZT01005004">
    <property type="protein sequence ID" value="KII62345.1"/>
    <property type="molecule type" value="Genomic_DNA"/>
</dbReference>
<comment type="similarity">
    <text evidence="1 2">Belongs to the serpin family.</text>
</comment>
<dbReference type="InterPro" id="IPR023795">
    <property type="entry name" value="Serpin_CS"/>
</dbReference>
<dbReference type="Gene3D" id="3.30.497.10">
    <property type="entry name" value="Antithrombin, subunit I, domain 2"/>
    <property type="match status" value="1"/>
</dbReference>
<name>A0A0C2M5J1_THEKT</name>
<dbReference type="GO" id="GO:0005615">
    <property type="term" value="C:extracellular space"/>
    <property type="evidence" value="ECO:0007669"/>
    <property type="project" value="InterPro"/>
</dbReference>
<evidence type="ECO:0000256" key="3">
    <source>
        <dbReference type="SAM" id="Phobius"/>
    </source>
</evidence>
<protein>
    <submittedName>
        <fullName evidence="5">Serpin B7</fullName>
    </submittedName>
</protein>
<dbReference type="SUPFAM" id="SSF56574">
    <property type="entry name" value="Serpins"/>
    <property type="match status" value="1"/>
</dbReference>
<keyword evidence="3" id="KW-0812">Transmembrane</keyword>
<dbReference type="Gene3D" id="2.30.39.10">
    <property type="entry name" value="Alpha-1-antitrypsin, domain 1"/>
    <property type="match status" value="1"/>
</dbReference>
<dbReference type="InterPro" id="IPR042178">
    <property type="entry name" value="Serpin_sf_1"/>
</dbReference>
<dbReference type="InterPro" id="IPR036186">
    <property type="entry name" value="Serpin_sf"/>
</dbReference>
<dbReference type="Pfam" id="PF00079">
    <property type="entry name" value="Serpin"/>
    <property type="match status" value="1"/>
</dbReference>
<dbReference type="OMA" id="SATCEFK"/>
<keyword evidence="6" id="KW-1185">Reference proteome</keyword>
<dbReference type="OrthoDB" id="671595at2759"/>
<evidence type="ECO:0000256" key="1">
    <source>
        <dbReference type="ARBA" id="ARBA00009500"/>
    </source>
</evidence>
<dbReference type="Proteomes" id="UP000031668">
    <property type="component" value="Unassembled WGS sequence"/>
</dbReference>
<sequence>MSLEGVNGLTATLLNQIFDSQNATGNIALSGIGLYLLLGTINVGLGGKSYHQLWKFWEENFEEMYTETWRYSNTGQKWLYLQKLSRELSMQASALFYSSDLHYLYDQISEYLFNLHKVKIDFTNPSESDAILNEFVTHWTYGEIEHVFEGSMQSVNKMVFIHTLFYRADWIMNFDSALTKREMFYGDSGKPFMVSMMNQESLNKIFDQPGYNFRILFKDLNHISIVSAIVLPRDRHGVKNVLNNFKVFKIFIQFYDMYTYFEKSKSMNVKLKLPKFKILRHDDLVDTLKKFGIIDIFDPEVSDFGMMTNYSVFIGNLMQVVNLGIDDMDLAATHTTEPLKEQSVSATCEFKVNRPFLFYIYSYLAEVALFSAVVTHPDPV</sequence>
<accession>A0A0C2M5J1</accession>
<feature type="domain" description="Serpin" evidence="4">
    <location>
        <begin position="11"/>
        <end position="377"/>
    </location>
</feature>
<evidence type="ECO:0000256" key="2">
    <source>
        <dbReference type="RuleBase" id="RU000411"/>
    </source>
</evidence>
<comment type="caution">
    <text evidence="5">The sequence shown here is derived from an EMBL/GenBank/DDBJ whole genome shotgun (WGS) entry which is preliminary data.</text>
</comment>
<evidence type="ECO:0000313" key="5">
    <source>
        <dbReference type="EMBL" id="KII62345.1"/>
    </source>
</evidence>
<dbReference type="PANTHER" id="PTHR11461:SF211">
    <property type="entry name" value="GH10112P-RELATED"/>
    <property type="match status" value="1"/>
</dbReference>
<dbReference type="AlphaFoldDB" id="A0A0C2M5J1"/>
<feature type="transmembrane region" description="Helical" evidence="3">
    <location>
        <begin position="27"/>
        <end position="45"/>
    </location>
</feature>
<dbReference type="PROSITE" id="PS00284">
    <property type="entry name" value="SERPIN"/>
    <property type="match status" value="1"/>
</dbReference>
<organism evidence="5 6">
    <name type="scientific">Thelohanellus kitauei</name>
    <name type="common">Myxosporean</name>
    <dbReference type="NCBI Taxonomy" id="669202"/>
    <lineage>
        <taxon>Eukaryota</taxon>
        <taxon>Metazoa</taxon>
        <taxon>Cnidaria</taxon>
        <taxon>Myxozoa</taxon>
        <taxon>Myxosporea</taxon>
        <taxon>Bivalvulida</taxon>
        <taxon>Platysporina</taxon>
        <taxon>Myxobolidae</taxon>
        <taxon>Thelohanellus</taxon>
    </lineage>
</organism>
<dbReference type="GO" id="GO:0004867">
    <property type="term" value="F:serine-type endopeptidase inhibitor activity"/>
    <property type="evidence" value="ECO:0007669"/>
    <property type="project" value="InterPro"/>
</dbReference>
<reference evidence="5 6" key="1">
    <citation type="journal article" date="2014" name="Genome Biol. Evol.">
        <title>The genome of the myxosporean Thelohanellus kitauei shows adaptations to nutrient acquisition within its fish host.</title>
        <authorList>
            <person name="Yang Y."/>
            <person name="Xiong J."/>
            <person name="Zhou Z."/>
            <person name="Huo F."/>
            <person name="Miao W."/>
            <person name="Ran C."/>
            <person name="Liu Y."/>
            <person name="Zhang J."/>
            <person name="Feng J."/>
            <person name="Wang M."/>
            <person name="Wang M."/>
            <person name="Wang L."/>
            <person name="Yao B."/>
        </authorList>
    </citation>
    <scope>NUCLEOTIDE SEQUENCE [LARGE SCALE GENOMIC DNA]</scope>
    <source>
        <strain evidence="5">Wuqing</strain>
    </source>
</reference>
<feature type="transmembrane region" description="Helical" evidence="3">
    <location>
        <begin position="356"/>
        <end position="374"/>
    </location>
</feature>
<dbReference type="PANTHER" id="PTHR11461">
    <property type="entry name" value="SERINE PROTEASE INHIBITOR, SERPIN"/>
    <property type="match status" value="1"/>
</dbReference>
<keyword evidence="3" id="KW-1133">Transmembrane helix</keyword>
<proteinExistence type="inferred from homology"/>
<keyword evidence="3" id="KW-0472">Membrane</keyword>
<evidence type="ECO:0000259" key="4">
    <source>
        <dbReference type="SMART" id="SM00093"/>
    </source>
</evidence>
<gene>
    <name evidence="5" type="ORF">RF11_11673</name>
</gene>
<dbReference type="InterPro" id="IPR000215">
    <property type="entry name" value="Serpin_fam"/>
</dbReference>
<evidence type="ECO:0000313" key="6">
    <source>
        <dbReference type="Proteomes" id="UP000031668"/>
    </source>
</evidence>
<dbReference type="InterPro" id="IPR023796">
    <property type="entry name" value="Serpin_dom"/>
</dbReference>